<feature type="region of interest" description="Disordered" evidence="1">
    <location>
        <begin position="1"/>
        <end position="24"/>
    </location>
</feature>
<keyword evidence="2" id="KW-1133">Transmembrane helix</keyword>
<gene>
    <name evidence="3" type="ORF">KP005_03990</name>
</gene>
<accession>A0ABX8JMS7</accession>
<name>A0ABX8JMS7_9BACT</name>
<proteinExistence type="predicted"/>
<feature type="transmembrane region" description="Helical" evidence="2">
    <location>
        <begin position="52"/>
        <end position="74"/>
    </location>
</feature>
<dbReference type="Proteomes" id="UP000683493">
    <property type="component" value="Chromosome"/>
</dbReference>
<evidence type="ECO:0000313" key="4">
    <source>
        <dbReference type="Proteomes" id="UP000683493"/>
    </source>
</evidence>
<organism evidence="3 4">
    <name type="scientific">Geomonas diazotrophica</name>
    <dbReference type="NCBI Taxonomy" id="2843197"/>
    <lineage>
        <taxon>Bacteria</taxon>
        <taxon>Pseudomonadati</taxon>
        <taxon>Thermodesulfobacteriota</taxon>
        <taxon>Desulfuromonadia</taxon>
        <taxon>Geobacterales</taxon>
        <taxon>Geobacteraceae</taxon>
        <taxon>Geomonas</taxon>
    </lineage>
</organism>
<keyword evidence="2" id="KW-0472">Membrane</keyword>
<protein>
    <submittedName>
        <fullName evidence="3">Uncharacterized protein</fullName>
    </submittedName>
</protein>
<evidence type="ECO:0000256" key="1">
    <source>
        <dbReference type="SAM" id="MobiDB-lite"/>
    </source>
</evidence>
<reference evidence="3 4" key="1">
    <citation type="submission" date="2021-06" db="EMBL/GenBank/DDBJ databases">
        <title>Gemonas diversity in paddy soil.</title>
        <authorList>
            <person name="Liu G."/>
        </authorList>
    </citation>
    <scope>NUCLEOTIDE SEQUENCE [LARGE SCALE GENOMIC DNA]</scope>
    <source>
        <strain evidence="3 4">RG29</strain>
    </source>
</reference>
<keyword evidence="4" id="KW-1185">Reference proteome</keyword>
<dbReference type="EMBL" id="CP076724">
    <property type="protein sequence ID" value="QWV98461.1"/>
    <property type="molecule type" value="Genomic_DNA"/>
</dbReference>
<sequence length="95" mass="9859">MTSDSLCPRKAGARGSAPPGTAGKVRTGAYFSSVALLSSCRSRLLAASLLPALPAMMSWVGNLLAVVGGSGLIVDLERRTFQREPELTAPELGPF</sequence>
<evidence type="ECO:0000256" key="2">
    <source>
        <dbReference type="SAM" id="Phobius"/>
    </source>
</evidence>
<evidence type="ECO:0000313" key="3">
    <source>
        <dbReference type="EMBL" id="QWV98461.1"/>
    </source>
</evidence>
<keyword evidence="2" id="KW-0812">Transmembrane</keyword>